<keyword evidence="4" id="KW-1003">Cell membrane</keyword>
<dbReference type="Pfam" id="PF03591">
    <property type="entry name" value="AzlC"/>
    <property type="match status" value="1"/>
</dbReference>
<dbReference type="PANTHER" id="PTHR34979:SF1">
    <property type="entry name" value="INNER MEMBRANE PROTEIN YGAZ"/>
    <property type="match status" value="1"/>
</dbReference>
<keyword evidence="3" id="KW-0813">Transport</keyword>
<feature type="transmembrane region" description="Helical" evidence="8">
    <location>
        <begin position="173"/>
        <end position="191"/>
    </location>
</feature>
<sequence>MVRDEPAVGSPVREGYLAGCRAGATSVFQIVLIGTYISIGALAHDLGFSIAWVVLSTLVIWAAPAQVIMISALGAGAPPLEVAVAVSLSGVRLLPMVVALLPVLRTRTSRFPGVILAAHFTAVSMWMEALRLAPRRPVEQRVAFANGIGTMLIGSATLATVAGYYFARVLPEPVVGGLLFLTPMSFLVSVARSSRTASDRVAAVAGLVLSPLLVVLGIGLDLMWTGLVGGTAAYLVHRVAKARR</sequence>
<dbReference type="Proteomes" id="UP000249130">
    <property type="component" value="Unassembled WGS sequence"/>
</dbReference>
<proteinExistence type="inferred from homology"/>
<name>A0A327KZ43_9BRAD</name>
<feature type="transmembrane region" description="Helical" evidence="8">
    <location>
        <begin position="22"/>
        <end position="43"/>
    </location>
</feature>
<dbReference type="EMBL" id="NPEX01000119">
    <property type="protein sequence ID" value="RAI42885.1"/>
    <property type="molecule type" value="Genomic_DNA"/>
</dbReference>
<organism evidence="9 10">
    <name type="scientific">Rhodoplanes roseus</name>
    <dbReference type="NCBI Taxonomy" id="29409"/>
    <lineage>
        <taxon>Bacteria</taxon>
        <taxon>Pseudomonadati</taxon>
        <taxon>Pseudomonadota</taxon>
        <taxon>Alphaproteobacteria</taxon>
        <taxon>Hyphomicrobiales</taxon>
        <taxon>Nitrobacteraceae</taxon>
        <taxon>Rhodoplanes</taxon>
    </lineage>
</organism>
<keyword evidence="5 8" id="KW-0812">Transmembrane</keyword>
<evidence type="ECO:0000256" key="2">
    <source>
        <dbReference type="ARBA" id="ARBA00010735"/>
    </source>
</evidence>
<feature type="transmembrane region" description="Helical" evidence="8">
    <location>
        <begin position="203"/>
        <end position="224"/>
    </location>
</feature>
<keyword evidence="10" id="KW-1185">Reference proteome</keyword>
<evidence type="ECO:0000256" key="7">
    <source>
        <dbReference type="ARBA" id="ARBA00023136"/>
    </source>
</evidence>
<dbReference type="GO" id="GO:1903785">
    <property type="term" value="P:L-valine transmembrane transport"/>
    <property type="evidence" value="ECO:0007669"/>
    <property type="project" value="TreeGrafter"/>
</dbReference>
<feature type="transmembrane region" description="Helical" evidence="8">
    <location>
        <begin position="142"/>
        <end position="167"/>
    </location>
</feature>
<dbReference type="InterPro" id="IPR011606">
    <property type="entry name" value="Brnchd-chn_aa_trnsp_permease"/>
</dbReference>
<reference evidence="9 10" key="1">
    <citation type="submission" date="2017-07" db="EMBL/GenBank/DDBJ databases">
        <title>Draft Genome Sequences of Select Purple Nonsulfur Bacteria.</title>
        <authorList>
            <person name="Lasarre B."/>
            <person name="Mckinlay J.B."/>
        </authorList>
    </citation>
    <scope>NUCLEOTIDE SEQUENCE [LARGE SCALE GENOMIC DNA]</scope>
    <source>
        <strain evidence="9 10">DSM 5909</strain>
    </source>
</reference>
<comment type="caution">
    <text evidence="9">The sequence shown here is derived from an EMBL/GenBank/DDBJ whole genome shotgun (WGS) entry which is preliminary data.</text>
</comment>
<dbReference type="GO" id="GO:0005886">
    <property type="term" value="C:plasma membrane"/>
    <property type="evidence" value="ECO:0007669"/>
    <property type="project" value="UniProtKB-SubCell"/>
</dbReference>
<dbReference type="OrthoDB" id="7675159at2"/>
<protein>
    <submittedName>
        <fullName evidence="9">Branched-chain amino acid permease (Azaleucine resistance)</fullName>
    </submittedName>
</protein>
<evidence type="ECO:0000256" key="4">
    <source>
        <dbReference type="ARBA" id="ARBA00022475"/>
    </source>
</evidence>
<comment type="similarity">
    <text evidence="2">Belongs to the AzlC family.</text>
</comment>
<dbReference type="PANTHER" id="PTHR34979">
    <property type="entry name" value="INNER MEMBRANE PROTEIN YGAZ"/>
    <property type="match status" value="1"/>
</dbReference>
<evidence type="ECO:0000256" key="3">
    <source>
        <dbReference type="ARBA" id="ARBA00022448"/>
    </source>
</evidence>
<comment type="subcellular location">
    <subcellularLocation>
        <location evidence="1">Cell membrane</location>
        <topology evidence="1">Multi-pass membrane protein</topology>
    </subcellularLocation>
</comment>
<evidence type="ECO:0000256" key="8">
    <source>
        <dbReference type="SAM" id="Phobius"/>
    </source>
</evidence>
<feature type="transmembrane region" description="Helical" evidence="8">
    <location>
        <begin position="82"/>
        <end position="104"/>
    </location>
</feature>
<evidence type="ECO:0000256" key="5">
    <source>
        <dbReference type="ARBA" id="ARBA00022692"/>
    </source>
</evidence>
<evidence type="ECO:0000256" key="6">
    <source>
        <dbReference type="ARBA" id="ARBA00022989"/>
    </source>
</evidence>
<evidence type="ECO:0000313" key="9">
    <source>
        <dbReference type="EMBL" id="RAI42885.1"/>
    </source>
</evidence>
<dbReference type="RefSeq" id="WP_111420233.1">
    <property type="nucleotide sequence ID" value="NZ_NPEX01000119.1"/>
</dbReference>
<accession>A0A327KZ43</accession>
<keyword evidence="6 8" id="KW-1133">Transmembrane helix</keyword>
<evidence type="ECO:0000256" key="1">
    <source>
        <dbReference type="ARBA" id="ARBA00004651"/>
    </source>
</evidence>
<feature type="transmembrane region" description="Helical" evidence="8">
    <location>
        <begin position="49"/>
        <end position="70"/>
    </location>
</feature>
<evidence type="ECO:0000313" key="10">
    <source>
        <dbReference type="Proteomes" id="UP000249130"/>
    </source>
</evidence>
<keyword evidence="7 8" id="KW-0472">Membrane</keyword>
<dbReference type="AlphaFoldDB" id="A0A327KZ43"/>
<gene>
    <name evidence="9" type="ORF">CH341_17120</name>
</gene>